<evidence type="ECO:0000259" key="6">
    <source>
        <dbReference type="PROSITE" id="PS50011"/>
    </source>
</evidence>
<dbReference type="AlphaFoldDB" id="A0AAJ6QW72"/>
<dbReference type="InterPro" id="IPR000719">
    <property type="entry name" value="Prot_kinase_dom"/>
</dbReference>
<dbReference type="GO" id="GO:0004691">
    <property type="term" value="F:cAMP-dependent protein kinase activity"/>
    <property type="evidence" value="ECO:0007669"/>
    <property type="project" value="TreeGrafter"/>
</dbReference>
<gene>
    <name evidence="8" type="primary">LOC100898375</name>
</gene>
<keyword evidence="3" id="KW-0547">Nucleotide-binding</keyword>
<feature type="domain" description="Protein kinase" evidence="6">
    <location>
        <begin position="37"/>
        <end position="298"/>
    </location>
</feature>
<name>A0AAJ6QW72_9ACAR</name>
<keyword evidence="4" id="KW-0418">Kinase</keyword>
<dbReference type="SUPFAM" id="SSF56112">
    <property type="entry name" value="Protein kinase-like (PK-like)"/>
    <property type="match status" value="1"/>
</dbReference>
<evidence type="ECO:0000256" key="5">
    <source>
        <dbReference type="ARBA" id="ARBA00022840"/>
    </source>
</evidence>
<keyword evidence="2" id="KW-0808">Transferase</keyword>
<sequence>MSLTPQELYRTYLASEEKNFNKRFADDECPRAQYGDFKLLRTIRATARVKVFRAQHLITREECTLRVLRKIYFNETEQKNTLSREKKIQYAARSPFIDKLLYAFQDNSSVYFVSEYPLYGTLERIFDLYDKVPENLSKLIAAQIILGLEYLQACKIIYRNLKPANILLFHDGYLKLTNFKLASKLTGWVPSAFGTIPYMAPEQFATDSIDHNVDWWSFGVILYDLLLGDIPFAPDKGKRSTDLIRKIKRADIKLDANQKKIIHPDAEDLIRNLLKKDFARRLGALGDGAAAVKGHAWFREIDFLSLYEKRILMKWDLKPQNFDTFVSADNSLASARDSHGGHFSDF</sequence>
<dbReference type="RefSeq" id="XP_003747754.1">
    <property type="nucleotide sequence ID" value="XM_003747706.1"/>
</dbReference>
<dbReference type="SMART" id="SM00220">
    <property type="entry name" value="S_TKc"/>
    <property type="match status" value="1"/>
</dbReference>
<dbReference type="PROSITE" id="PS50011">
    <property type="entry name" value="PROTEIN_KINASE_DOM"/>
    <property type="match status" value="1"/>
</dbReference>
<reference evidence="8" key="1">
    <citation type="submission" date="2025-08" db="UniProtKB">
        <authorList>
            <consortium name="RefSeq"/>
        </authorList>
    </citation>
    <scope>IDENTIFICATION</scope>
</reference>
<proteinExistence type="predicted"/>
<evidence type="ECO:0000313" key="8">
    <source>
        <dbReference type="RefSeq" id="XP_003747754.1"/>
    </source>
</evidence>
<protein>
    <submittedName>
        <fullName evidence="8">cAMP-dependent protein kinase catalytic subunit beta-like</fullName>
    </submittedName>
</protein>
<evidence type="ECO:0000256" key="2">
    <source>
        <dbReference type="ARBA" id="ARBA00022679"/>
    </source>
</evidence>
<dbReference type="InterPro" id="IPR011009">
    <property type="entry name" value="Kinase-like_dom_sf"/>
</dbReference>
<dbReference type="Gene3D" id="3.30.200.20">
    <property type="entry name" value="Phosphorylase Kinase, domain 1"/>
    <property type="match status" value="1"/>
</dbReference>
<evidence type="ECO:0000256" key="1">
    <source>
        <dbReference type="ARBA" id="ARBA00022527"/>
    </source>
</evidence>
<dbReference type="KEGG" id="goe:100898375"/>
<dbReference type="PANTHER" id="PTHR24353">
    <property type="entry name" value="CYCLIC NUCLEOTIDE-DEPENDENT PROTEIN KINASE"/>
    <property type="match status" value="1"/>
</dbReference>
<keyword evidence="7" id="KW-1185">Reference proteome</keyword>
<dbReference type="PANTHER" id="PTHR24353:SF37">
    <property type="entry name" value="CAMP-DEPENDENT PROTEIN KINASE CATALYTIC SUBUNIT PRKX"/>
    <property type="match status" value="1"/>
</dbReference>
<evidence type="ECO:0000313" key="7">
    <source>
        <dbReference type="Proteomes" id="UP000694867"/>
    </source>
</evidence>
<accession>A0AAJ6QW72</accession>
<organism evidence="7 8">
    <name type="scientific">Galendromus occidentalis</name>
    <name type="common">western predatory mite</name>
    <dbReference type="NCBI Taxonomy" id="34638"/>
    <lineage>
        <taxon>Eukaryota</taxon>
        <taxon>Metazoa</taxon>
        <taxon>Ecdysozoa</taxon>
        <taxon>Arthropoda</taxon>
        <taxon>Chelicerata</taxon>
        <taxon>Arachnida</taxon>
        <taxon>Acari</taxon>
        <taxon>Parasitiformes</taxon>
        <taxon>Mesostigmata</taxon>
        <taxon>Gamasina</taxon>
        <taxon>Phytoseioidea</taxon>
        <taxon>Phytoseiidae</taxon>
        <taxon>Typhlodrominae</taxon>
        <taxon>Galendromus</taxon>
    </lineage>
</organism>
<dbReference type="Gene3D" id="1.10.510.10">
    <property type="entry name" value="Transferase(Phosphotransferase) domain 1"/>
    <property type="match status" value="1"/>
</dbReference>
<keyword evidence="1" id="KW-0723">Serine/threonine-protein kinase</keyword>
<dbReference type="Pfam" id="PF00069">
    <property type="entry name" value="Pkinase"/>
    <property type="match status" value="1"/>
</dbReference>
<dbReference type="GO" id="GO:0005524">
    <property type="term" value="F:ATP binding"/>
    <property type="evidence" value="ECO:0007669"/>
    <property type="project" value="UniProtKB-KW"/>
</dbReference>
<evidence type="ECO:0000256" key="4">
    <source>
        <dbReference type="ARBA" id="ARBA00022777"/>
    </source>
</evidence>
<dbReference type="Proteomes" id="UP000694867">
    <property type="component" value="Unplaced"/>
</dbReference>
<evidence type="ECO:0000256" key="3">
    <source>
        <dbReference type="ARBA" id="ARBA00022741"/>
    </source>
</evidence>
<keyword evidence="5" id="KW-0067">ATP-binding</keyword>
<dbReference type="GO" id="GO:0005952">
    <property type="term" value="C:cAMP-dependent protein kinase complex"/>
    <property type="evidence" value="ECO:0007669"/>
    <property type="project" value="TreeGrafter"/>
</dbReference>
<dbReference type="GeneID" id="100898375"/>